<evidence type="ECO:0008006" key="4">
    <source>
        <dbReference type="Google" id="ProtNLM"/>
    </source>
</evidence>
<keyword evidence="3" id="KW-1185">Reference proteome</keyword>
<feature type="region of interest" description="Disordered" evidence="1">
    <location>
        <begin position="313"/>
        <end position="346"/>
    </location>
</feature>
<dbReference type="EMBL" id="JGZK01000023">
    <property type="protein sequence ID" value="KFI83195.1"/>
    <property type="molecule type" value="Genomic_DNA"/>
</dbReference>
<dbReference type="AlphaFoldDB" id="A0A087CIU5"/>
<comment type="caution">
    <text evidence="2">The sequence shown here is derived from an EMBL/GenBank/DDBJ whole genome shotgun (WGS) entry which is preliminary data.</text>
</comment>
<name>A0A087CIU5_9BIFI</name>
<accession>A0A087CIU5</accession>
<feature type="region of interest" description="Disordered" evidence="1">
    <location>
        <begin position="108"/>
        <end position="157"/>
    </location>
</feature>
<sequence>MSVAAYSYVMTVTRHIPSHIAQSILAHLADHADRFGRHAFPSVPTLAKDVRCSDRTVQRHLRWLEEHGFIRRSRNLSRVSRIPAHKRPIVYEISLDDHARSRFAEEYREHAGAGAGDTVDAGAVTAAPSKPPCEPSPLSPEGDSSPKRERPRTPSGTEATAFLIAFSDILRREGIAADRSRRSDRRAAIRLMAAHGAQPALDMAAWVASDGFWCGKMLNVRSLERRWEELRLARRHERAKRRTTPAPQGTAAAIGADTAMKHPAVLVSSSTVARCPVYGYRTFPAAGADRTGEAQRHLDGIINVEECPLCSHDDRNRPLHGGSRGDRQPMPSGVTAPPMGQTRGRW</sequence>
<evidence type="ECO:0000313" key="2">
    <source>
        <dbReference type="EMBL" id="KFI83195.1"/>
    </source>
</evidence>
<dbReference type="InterPro" id="IPR036388">
    <property type="entry name" value="WH-like_DNA-bd_sf"/>
</dbReference>
<dbReference type="STRING" id="1437610.BREU_2194"/>
<protein>
    <recommendedName>
        <fullName evidence="4">Helix-turn-helix domain-containing protein</fullName>
    </recommendedName>
</protein>
<evidence type="ECO:0000313" key="3">
    <source>
        <dbReference type="Proteomes" id="UP000028984"/>
    </source>
</evidence>
<dbReference type="InterPro" id="IPR036390">
    <property type="entry name" value="WH_DNA-bd_sf"/>
</dbReference>
<dbReference type="Pfam" id="PF13730">
    <property type="entry name" value="HTH_36"/>
    <property type="match status" value="1"/>
</dbReference>
<proteinExistence type="predicted"/>
<organism evidence="2 3">
    <name type="scientific">Bifidobacterium reuteri DSM 23975</name>
    <dbReference type="NCBI Taxonomy" id="1437610"/>
    <lineage>
        <taxon>Bacteria</taxon>
        <taxon>Bacillati</taxon>
        <taxon>Actinomycetota</taxon>
        <taxon>Actinomycetes</taxon>
        <taxon>Bifidobacteriales</taxon>
        <taxon>Bifidobacteriaceae</taxon>
        <taxon>Bifidobacterium</taxon>
    </lineage>
</organism>
<feature type="compositionally biased region" description="Low complexity" evidence="1">
    <location>
        <begin position="116"/>
        <end position="127"/>
    </location>
</feature>
<evidence type="ECO:0000256" key="1">
    <source>
        <dbReference type="SAM" id="MobiDB-lite"/>
    </source>
</evidence>
<gene>
    <name evidence="2" type="ORF">BREU_2194</name>
</gene>
<dbReference type="SUPFAM" id="SSF46785">
    <property type="entry name" value="Winged helix' DNA-binding domain"/>
    <property type="match status" value="1"/>
</dbReference>
<dbReference type="RefSeq" id="WP_044090171.1">
    <property type="nucleotide sequence ID" value="NZ_JGZK01000023.1"/>
</dbReference>
<dbReference type="Proteomes" id="UP000028984">
    <property type="component" value="Unassembled WGS sequence"/>
</dbReference>
<reference evidence="2 3" key="1">
    <citation type="submission" date="2014-03" db="EMBL/GenBank/DDBJ databases">
        <title>Genomics of Bifidobacteria.</title>
        <authorList>
            <person name="Ventura M."/>
            <person name="Milani C."/>
            <person name="Lugli G.A."/>
        </authorList>
    </citation>
    <scope>NUCLEOTIDE SEQUENCE [LARGE SCALE GENOMIC DNA]</scope>
    <source>
        <strain evidence="2 3">DSM 23975</strain>
    </source>
</reference>
<dbReference type="Gene3D" id="1.10.10.10">
    <property type="entry name" value="Winged helix-like DNA-binding domain superfamily/Winged helix DNA-binding domain"/>
    <property type="match status" value="1"/>
</dbReference>
<feature type="compositionally biased region" description="Basic and acidic residues" evidence="1">
    <location>
        <begin position="313"/>
        <end position="327"/>
    </location>
</feature>
<feature type="compositionally biased region" description="Pro residues" evidence="1">
    <location>
        <begin position="129"/>
        <end position="138"/>
    </location>
</feature>